<comment type="caution">
    <text evidence="5">The sequence shown here is derived from an EMBL/GenBank/DDBJ whole genome shotgun (WGS) entry which is preliminary data.</text>
</comment>
<dbReference type="PANTHER" id="PTHR13693">
    <property type="entry name" value="CLASS II AMINOTRANSFERASE/8-AMINO-7-OXONONANOATE SYNTHASE"/>
    <property type="match status" value="1"/>
</dbReference>
<protein>
    <recommendedName>
        <fullName evidence="4">Aminotransferase class I/classII large domain-containing protein</fullName>
    </recommendedName>
</protein>
<keyword evidence="3" id="KW-0472">Membrane</keyword>
<accession>A0A2H0YX59</accession>
<keyword evidence="2" id="KW-0808">Transferase</keyword>
<dbReference type="InterPro" id="IPR015422">
    <property type="entry name" value="PyrdxlP-dep_Trfase_small"/>
</dbReference>
<reference evidence="5 6" key="1">
    <citation type="submission" date="2017-09" db="EMBL/GenBank/DDBJ databases">
        <title>Depth-based differentiation of microbial function through sediment-hosted aquifers and enrichment of novel symbionts in the deep terrestrial subsurface.</title>
        <authorList>
            <person name="Probst A.J."/>
            <person name="Ladd B."/>
            <person name="Jarett J.K."/>
            <person name="Geller-Mcgrath D.E."/>
            <person name="Sieber C.M."/>
            <person name="Emerson J.B."/>
            <person name="Anantharaman K."/>
            <person name="Thomas B.C."/>
            <person name="Malmstrom R."/>
            <person name="Stieglmeier M."/>
            <person name="Klingl A."/>
            <person name="Woyke T."/>
            <person name="Ryan C.M."/>
            <person name="Banfield J.F."/>
        </authorList>
    </citation>
    <scope>NUCLEOTIDE SEQUENCE [LARGE SCALE GENOMIC DNA]</scope>
    <source>
        <strain evidence="5">CG08_land_8_20_14_0_20_40_16</strain>
    </source>
</reference>
<dbReference type="Gene3D" id="3.40.640.10">
    <property type="entry name" value="Type I PLP-dependent aspartate aminotransferase-like (Major domain)"/>
    <property type="match status" value="1"/>
</dbReference>
<evidence type="ECO:0000259" key="4">
    <source>
        <dbReference type="Pfam" id="PF00155"/>
    </source>
</evidence>
<keyword evidence="3" id="KW-1133">Transmembrane helix</keyword>
<evidence type="ECO:0000256" key="1">
    <source>
        <dbReference type="ARBA" id="ARBA00001933"/>
    </source>
</evidence>
<evidence type="ECO:0000313" key="6">
    <source>
        <dbReference type="Proteomes" id="UP000231542"/>
    </source>
</evidence>
<organism evidence="5 6">
    <name type="scientific">Candidatus Kerfeldbacteria bacterium CG08_land_8_20_14_0_20_40_16</name>
    <dbReference type="NCBI Taxonomy" id="2014244"/>
    <lineage>
        <taxon>Bacteria</taxon>
        <taxon>Candidatus Kerfeldiibacteriota</taxon>
    </lineage>
</organism>
<keyword evidence="3" id="KW-0812">Transmembrane</keyword>
<dbReference type="AlphaFoldDB" id="A0A2H0YX59"/>
<sequence>MWRCRYSSHYLFKSFRCCGGGVIASSELIEYLRVTAKTYIFSGAFLPSLALGIMKGIEIIERDKWRRKKLWENTRYLKNNLDQRGFNTLGSQTPIVPVLIGDEKTAIDISRELLQRGIFAPPIRWPAVPHGEARMRFTLTSEYSKKQLDTLLDNLTDLGEKYKLIQ</sequence>
<comment type="cofactor">
    <cofactor evidence="1">
        <name>pyridoxal 5'-phosphate</name>
        <dbReference type="ChEBI" id="CHEBI:597326"/>
    </cofactor>
</comment>
<dbReference type="EMBL" id="PEXU01000002">
    <property type="protein sequence ID" value="PIS43084.1"/>
    <property type="molecule type" value="Genomic_DNA"/>
</dbReference>
<dbReference type="SUPFAM" id="SSF53383">
    <property type="entry name" value="PLP-dependent transferases"/>
    <property type="match status" value="1"/>
</dbReference>
<dbReference type="InterPro" id="IPR015424">
    <property type="entry name" value="PyrdxlP-dep_Trfase"/>
</dbReference>
<dbReference type="Gene3D" id="3.90.1150.10">
    <property type="entry name" value="Aspartate Aminotransferase, domain 1"/>
    <property type="match status" value="1"/>
</dbReference>
<evidence type="ECO:0000256" key="3">
    <source>
        <dbReference type="SAM" id="Phobius"/>
    </source>
</evidence>
<dbReference type="Proteomes" id="UP000231542">
    <property type="component" value="Unassembled WGS sequence"/>
</dbReference>
<gene>
    <name evidence="5" type="ORF">COT24_00090</name>
</gene>
<feature type="domain" description="Aminotransferase class I/classII large" evidence="4">
    <location>
        <begin position="13"/>
        <end position="154"/>
    </location>
</feature>
<dbReference type="InterPro" id="IPR050087">
    <property type="entry name" value="AON_synthase_class-II"/>
</dbReference>
<dbReference type="GO" id="GO:0030170">
    <property type="term" value="F:pyridoxal phosphate binding"/>
    <property type="evidence" value="ECO:0007669"/>
    <property type="project" value="InterPro"/>
</dbReference>
<evidence type="ECO:0000313" key="5">
    <source>
        <dbReference type="EMBL" id="PIS43084.1"/>
    </source>
</evidence>
<dbReference type="InterPro" id="IPR004839">
    <property type="entry name" value="Aminotransferase_I/II_large"/>
</dbReference>
<feature type="transmembrane region" description="Helical" evidence="3">
    <location>
        <begin position="39"/>
        <end position="60"/>
    </location>
</feature>
<dbReference type="Pfam" id="PF00155">
    <property type="entry name" value="Aminotran_1_2"/>
    <property type="match status" value="1"/>
</dbReference>
<evidence type="ECO:0000256" key="2">
    <source>
        <dbReference type="ARBA" id="ARBA00022679"/>
    </source>
</evidence>
<dbReference type="GO" id="GO:0016740">
    <property type="term" value="F:transferase activity"/>
    <property type="evidence" value="ECO:0007669"/>
    <property type="project" value="UniProtKB-KW"/>
</dbReference>
<proteinExistence type="predicted"/>
<dbReference type="InterPro" id="IPR015421">
    <property type="entry name" value="PyrdxlP-dep_Trfase_major"/>
</dbReference>
<name>A0A2H0YX59_9BACT</name>